<dbReference type="SUPFAM" id="SSF52467">
    <property type="entry name" value="DHS-like NAD/FAD-binding domain"/>
    <property type="match status" value="1"/>
</dbReference>
<dbReference type="EMBL" id="JAPQYE010000034">
    <property type="protein sequence ID" value="MCZ0732514.1"/>
    <property type="molecule type" value="Genomic_DNA"/>
</dbReference>
<comment type="caution">
    <text evidence="1">The sequence shown here is derived from an EMBL/GenBank/DDBJ whole genome shotgun (WGS) entry which is preliminary data.</text>
</comment>
<protein>
    <submittedName>
        <fullName evidence="1">SIR2 family protein</fullName>
    </submittedName>
</protein>
<dbReference type="Pfam" id="PF13289">
    <property type="entry name" value="SIR2_2"/>
    <property type="match status" value="1"/>
</dbReference>
<reference evidence="1" key="1">
    <citation type="submission" date="2022-12" db="EMBL/GenBank/DDBJ databases">
        <title>Whole genome sequence of Mycolicibacterium iranicum strain SBH312.</title>
        <authorList>
            <person name="Jani J."/>
            <person name="Arifin Mustapha Z."/>
            <person name="Ahmed K."/>
            <person name="Kai Ling C."/>
        </authorList>
    </citation>
    <scope>NUCLEOTIDE SEQUENCE</scope>
    <source>
        <strain evidence="1">SBH312</strain>
    </source>
</reference>
<dbReference type="InterPro" id="IPR029035">
    <property type="entry name" value="DHS-like_NAD/FAD-binding_dom"/>
</dbReference>
<accession>A0ABT4HR11</accession>
<evidence type="ECO:0000313" key="1">
    <source>
        <dbReference type="EMBL" id="MCZ0732514.1"/>
    </source>
</evidence>
<dbReference type="Gene3D" id="3.40.50.1220">
    <property type="entry name" value="TPP-binding domain"/>
    <property type="match status" value="1"/>
</dbReference>
<dbReference type="RefSeq" id="WP_268788158.1">
    <property type="nucleotide sequence ID" value="NZ_JAPQYE010000034.1"/>
</dbReference>
<organism evidence="1 2">
    <name type="scientific">Mycolicibacterium iranicum</name>
    <name type="common">Mycobacterium iranicum</name>
    <dbReference type="NCBI Taxonomy" id="912594"/>
    <lineage>
        <taxon>Bacteria</taxon>
        <taxon>Bacillati</taxon>
        <taxon>Actinomycetota</taxon>
        <taxon>Actinomycetes</taxon>
        <taxon>Mycobacteriales</taxon>
        <taxon>Mycobacteriaceae</taxon>
        <taxon>Mycolicibacterium</taxon>
    </lineage>
</organism>
<gene>
    <name evidence="1" type="ORF">OY187_31160</name>
</gene>
<evidence type="ECO:0000313" key="2">
    <source>
        <dbReference type="Proteomes" id="UP001084650"/>
    </source>
</evidence>
<dbReference type="Proteomes" id="UP001084650">
    <property type="component" value="Unassembled WGS sequence"/>
</dbReference>
<proteinExistence type="predicted"/>
<name>A0ABT4HR11_MYCIR</name>
<sequence length="639" mass="70957">MPEDYEQAVIEWAHMYNAYQRIAATPEQLSDQIRELTTVFEREGVIPEWAGVDLLRGWAFYIVRAHRHGGAYDPLFVEYPEMVVILDAIRRHPAASQGDLPPSFGATEARPVEANDSAARSGGHLFIVNGDLTRIACDAILIPTDEKFRIEPYWRGVVTQDALPLNWGSRSLIELPAKFRVDSAENDKIAVWLSNVGQVGNQSGFEAFEAKIREFITNAKSACNTDRPGRLYKWPKPRLALPVVGSKKGGGHQRRGDLLKGLVRTLQALAGEHDVDIVLVTASDKAYAAAQRARTESLRGADLTRYWGFDNDALIDRARSLAETAIQRHLVLFLGSGVSAGAGLPTWAQLLDALAAVAGLGKDARKRLQEKDARDYATLIERRMAERQLKLRDQIAIELTAPCYSLQHGLLASLPSKEAVTTNFDTLFEVAAQTGNRKLAVLPNDPRDSGGRWLLKMHGSVDDPQRIVMTRSDFLDMPRQYGALLGLVQGLLLMRHMMFVGYSLKDEDFQELVYEVRAARGGTAGRGTVLTLFRDELDEELWSHDMEVISMVDNRSGDQPSVEYAARQLELFLDLVGYFSATCSAFFLDETYRELVSDQREESLRQTLQGLIASTADAELGSVGYEVRTFLATLGAPDS</sequence>
<keyword evidence="2" id="KW-1185">Reference proteome</keyword>